<feature type="region of interest" description="Disordered" evidence="1">
    <location>
        <begin position="1"/>
        <end position="91"/>
    </location>
</feature>
<dbReference type="AlphaFoldDB" id="M3AN06"/>
<dbReference type="KEGG" id="pfj:MYCFIDRAFT_212405"/>
<dbReference type="GeneID" id="19337704"/>
<gene>
    <name evidence="2" type="ORF">MYCFIDRAFT_212405</name>
</gene>
<feature type="compositionally biased region" description="Low complexity" evidence="1">
    <location>
        <begin position="58"/>
        <end position="84"/>
    </location>
</feature>
<organism evidence="2 3">
    <name type="scientific">Pseudocercospora fijiensis (strain CIRAD86)</name>
    <name type="common">Black leaf streak disease fungus</name>
    <name type="synonym">Mycosphaerella fijiensis</name>
    <dbReference type="NCBI Taxonomy" id="383855"/>
    <lineage>
        <taxon>Eukaryota</taxon>
        <taxon>Fungi</taxon>
        <taxon>Dikarya</taxon>
        <taxon>Ascomycota</taxon>
        <taxon>Pezizomycotina</taxon>
        <taxon>Dothideomycetes</taxon>
        <taxon>Dothideomycetidae</taxon>
        <taxon>Mycosphaerellales</taxon>
        <taxon>Mycosphaerellaceae</taxon>
        <taxon>Pseudocercospora</taxon>
    </lineage>
</organism>
<dbReference type="HOGENOM" id="CLU_1161579_0_0_1"/>
<feature type="region of interest" description="Disordered" evidence="1">
    <location>
        <begin position="107"/>
        <end position="167"/>
    </location>
</feature>
<feature type="compositionally biased region" description="Polar residues" evidence="1">
    <location>
        <begin position="127"/>
        <end position="136"/>
    </location>
</feature>
<sequence length="239" mass="25522">MDNVLFYGQGDEASRRQVRSAAAQYSHRVGPRKPKKSLRENGREGGGGVRRRTAHQKTASTASSSTSSPDDAGDAGDAPPAQSATASVAPSVPTACRAEAAAGDAAFAMANQGHDEGIQTRGGQARNAISSSQSFHPSYGRPPSPQSRYCAPYQRSGQSAYPDRRLPQYSWTEYPRYGLSSGQPQSLQMLAQLASASQQYAGRTTVDRPQLPPPHSSRSLFLHSRACRRSDGADAVQEE</sequence>
<evidence type="ECO:0000256" key="1">
    <source>
        <dbReference type="SAM" id="MobiDB-lite"/>
    </source>
</evidence>
<name>M3AN06_PSEFD</name>
<protein>
    <submittedName>
        <fullName evidence="2">Uncharacterized protein</fullName>
    </submittedName>
</protein>
<proteinExistence type="predicted"/>
<dbReference type="eggNOG" id="ENOG502TBUP">
    <property type="taxonomic scope" value="Eukaryota"/>
</dbReference>
<dbReference type="OrthoDB" id="3640637at2759"/>
<accession>M3AN06</accession>
<feature type="region of interest" description="Disordered" evidence="1">
    <location>
        <begin position="195"/>
        <end position="239"/>
    </location>
</feature>
<dbReference type="RefSeq" id="XP_007930877.1">
    <property type="nucleotide sequence ID" value="XM_007932686.1"/>
</dbReference>
<evidence type="ECO:0000313" key="2">
    <source>
        <dbReference type="EMBL" id="EME78513.1"/>
    </source>
</evidence>
<reference evidence="2 3" key="1">
    <citation type="journal article" date="2012" name="PLoS Pathog.">
        <title>Diverse lifestyles and strategies of plant pathogenesis encoded in the genomes of eighteen Dothideomycetes fungi.</title>
        <authorList>
            <person name="Ohm R.A."/>
            <person name="Feau N."/>
            <person name="Henrissat B."/>
            <person name="Schoch C.L."/>
            <person name="Horwitz B.A."/>
            <person name="Barry K.W."/>
            <person name="Condon B.J."/>
            <person name="Copeland A.C."/>
            <person name="Dhillon B."/>
            <person name="Glaser F."/>
            <person name="Hesse C.N."/>
            <person name="Kosti I."/>
            <person name="LaButti K."/>
            <person name="Lindquist E.A."/>
            <person name="Lucas S."/>
            <person name="Salamov A.A."/>
            <person name="Bradshaw R.E."/>
            <person name="Ciuffetti L."/>
            <person name="Hamelin R.C."/>
            <person name="Kema G.H.J."/>
            <person name="Lawrence C."/>
            <person name="Scott J.A."/>
            <person name="Spatafora J.W."/>
            <person name="Turgeon B.G."/>
            <person name="de Wit P.J.G.M."/>
            <person name="Zhong S."/>
            <person name="Goodwin S.B."/>
            <person name="Grigoriev I.V."/>
        </authorList>
    </citation>
    <scope>NUCLEOTIDE SEQUENCE [LARGE SCALE GENOMIC DNA]</scope>
    <source>
        <strain evidence="2 3">CIRAD86</strain>
    </source>
</reference>
<evidence type="ECO:0000313" key="3">
    <source>
        <dbReference type="Proteomes" id="UP000016932"/>
    </source>
</evidence>
<dbReference type="Proteomes" id="UP000016932">
    <property type="component" value="Unassembled WGS sequence"/>
</dbReference>
<dbReference type="VEuPathDB" id="FungiDB:MYCFIDRAFT_212405"/>
<dbReference type="EMBL" id="KB446563">
    <property type="protein sequence ID" value="EME78513.1"/>
    <property type="molecule type" value="Genomic_DNA"/>
</dbReference>
<keyword evidence="3" id="KW-1185">Reference proteome</keyword>